<dbReference type="SMART" id="SM00014">
    <property type="entry name" value="acidPPc"/>
    <property type="match status" value="1"/>
</dbReference>
<organism evidence="9 10">
    <name type="scientific">Lineolata rhizophorae</name>
    <dbReference type="NCBI Taxonomy" id="578093"/>
    <lineage>
        <taxon>Eukaryota</taxon>
        <taxon>Fungi</taxon>
        <taxon>Dikarya</taxon>
        <taxon>Ascomycota</taxon>
        <taxon>Pezizomycotina</taxon>
        <taxon>Dothideomycetes</taxon>
        <taxon>Dothideomycetes incertae sedis</taxon>
        <taxon>Lineolatales</taxon>
        <taxon>Lineolataceae</taxon>
        <taxon>Lineolata</taxon>
    </lineage>
</organism>
<keyword evidence="5 7" id="KW-0472">Membrane</keyword>
<dbReference type="Pfam" id="PF01569">
    <property type="entry name" value="PAP2"/>
    <property type="match status" value="1"/>
</dbReference>
<keyword evidence="9" id="KW-0575">Peroxidase</keyword>
<evidence type="ECO:0000256" key="6">
    <source>
        <dbReference type="SAM" id="MobiDB-lite"/>
    </source>
</evidence>
<evidence type="ECO:0000256" key="3">
    <source>
        <dbReference type="ARBA" id="ARBA00022692"/>
    </source>
</evidence>
<evidence type="ECO:0000256" key="2">
    <source>
        <dbReference type="ARBA" id="ARBA00008816"/>
    </source>
</evidence>
<evidence type="ECO:0000259" key="8">
    <source>
        <dbReference type="SMART" id="SM00014"/>
    </source>
</evidence>
<evidence type="ECO:0000256" key="5">
    <source>
        <dbReference type="ARBA" id="ARBA00023136"/>
    </source>
</evidence>
<keyword evidence="10" id="KW-1185">Reference proteome</keyword>
<dbReference type="GO" id="GO:0016020">
    <property type="term" value="C:membrane"/>
    <property type="evidence" value="ECO:0007669"/>
    <property type="project" value="UniProtKB-SubCell"/>
</dbReference>
<dbReference type="AlphaFoldDB" id="A0A6A6NQ11"/>
<feature type="domain" description="Phosphatidic acid phosphatase type 2/haloperoxidase" evidence="8">
    <location>
        <begin position="116"/>
        <end position="257"/>
    </location>
</feature>
<comment type="similarity">
    <text evidence="2">Belongs to the PA-phosphatase related phosphoesterase family.</text>
</comment>
<feature type="region of interest" description="Disordered" evidence="6">
    <location>
        <begin position="272"/>
        <end position="320"/>
    </location>
</feature>
<dbReference type="CDD" id="cd03390">
    <property type="entry name" value="PAP2_containing_1_like"/>
    <property type="match status" value="1"/>
</dbReference>
<protein>
    <submittedName>
        <fullName evidence="9">Phosphatidic acid phosphatase type 2/haloperoxidase</fullName>
    </submittedName>
</protein>
<dbReference type="GO" id="GO:0046839">
    <property type="term" value="P:phospholipid dephosphorylation"/>
    <property type="evidence" value="ECO:0007669"/>
    <property type="project" value="TreeGrafter"/>
</dbReference>
<feature type="compositionally biased region" description="Acidic residues" evidence="6">
    <location>
        <begin position="295"/>
        <end position="308"/>
    </location>
</feature>
<feature type="compositionally biased region" description="Basic and acidic residues" evidence="6">
    <location>
        <begin position="279"/>
        <end position="294"/>
    </location>
</feature>
<feature type="transmembrane region" description="Helical" evidence="7">
    <location>
        <begin position="242"/>
        <end position="258"/>
    </location>
</feature>
<dbReference type="OrthoDB" id="10030083at2759"/>
<feature type="transmembrane region" description="Helical" evidence="7">
    <location>
        <begin position="39"/>
        <end position="56"/>
    </location>
</feature>
<feature type="transmembrane region" description="Helical" evidence="7">
    <location>
        <begin position="211"/>
        <end position="230"/>
    </location>
</feature>
<feature type="transmembrane region" description="Helical" evidence="7">
    <location>
        <begin position="85"/>
        <end position="104"/>
    </location>
</feature>
<feature type="transmembrane region" description="Helical" evidence="7">
    <location>
        <begin position="111"/>
        <end position="132"/>
    </location>
</feature>
<dbReference type="EMBL" id="MU001695">
    <property type="protein sequence ID" value="KAF2453831.1"/>
    <property type="molecule type" value="Genomic_DNA"/>
</dbReference>
<evidence type="ECO:0000313" key="9">
    <source>
        <dbReference type="EMBL" id="KAF2453831.1"/>
    </source>
</evidence>
<proteinExistence type="inferred from homology"/>
<dbReference type="InterPro" id="IPR036938">
    <property type="entry name" value="PAP2/HPO_sf"/>
</dbReference>
<gene>
    <name evidence="9" type="ORF">BDY21DRAFT_120163</name>
</gene>
<comment type="subcellular location">
    <subcellularLocation>
        <location evidence="1">Membrane</location>
        <topology evidence="1">Multi-pass membrane protein</topology>
    </subcellularLocation>
</comment>
<evidence type="ECO:0000256" key="4">
    <source>
        <dbReference type="ARBA" id="ARBA00022989"/>
    </source>
</evidence>
<keyword evidence="9" id="KW-0560">Oxidoreductase</keyword>
<dbReference type="PANTHER" id="PTHR10165:SF35">
    <property type="entry name" value="RE23632P"/>
    <property type="match status" value="1"/>
</dbReference>
<reference evidence="9" key="1">
    <citation type="journal article" date="2020" name="Stud. Mycol.">
        <title>101 Dothideomycetes genomes: a test case for predicting lifestyles and emergence of pathogens.</title>
        <authorList>
            <person name="Haridas S."/>
            <person name="Albert R."/>
            <person name="Binder M."/>
            <person name="Bloem J."/>
            <person name="Labutti K."/>
            <person name="Salamov A."/>
            <person name="Andreopoulos B."/>
            <person name="Baker S."/>
            <person name="Barry K."/>
            <person name="Bills G."/>
            <person name="Bluhm B."/>
            <person name="Cannon C."/>
            <person name="Castanera R."/>
            <person name="Culley D."/>
            <person name="Daum C."/>
            <person name="Ezra D."/>
            <person name="Gonzalez J."/>
            <person name="Henrissat B."/>
            <person name="Kuo A."/>
            <person name="Liang C."/>
            <person name="Lipzen A."/>
            <person name="Lutzoni F."/>
            <person name="Magnuson J."/>
            <person name="Mondo S."/>
            <person name="Nolan M."/>
            <person name="Ohm R."/>
            <person name="Pangilinan J."/>
            <person name="Park H.-J."/>
            <person name="Ramirez L."/>
            <person name="Alfaro M."/>
            <person name="Sun H."/>
            <person name="Tritt A."/>
            <person name="Yoshinaga Y."/>
            <person name="Zwiers L.-H."/>
            <person name="Turgeon B."/>
            <person name="Goodwin S."/>
            <person name="Spatafora J."/>
            <person name="Crous P."/>
            <person name="Grigoriev I."/>
        </authorList>
    </citation>
    <scope>NUCLEOTIDE SEQUENCE</scope>
    <source>
        <strain evidence="9">ATCC 16933</strain>
    </source>
</reference>
<keyword evidence="4 7" id="KW-1133">Transmembrane helix</keyword>
<dbReference type="InterPro" id="IPR000326">
    <property type="entry name" value="PAP2/HPO"/>
</dbReference>
<evidence type="ECO:0000313" key="10">
    <source>
        <dbReference type="Proteomes" id="UP000799766"/>
    </source>
</evidence>
<dbReference type="FunFam" id="1.20.144.10:FF:000017">
    <property type="entry name" value="Diacylglycerol pyrophosphate phosphatase 1"/>
    <property type="match status" value="1"/>
</dbReference>
<dbReference type="SUPFAM" id="SSF48317">
    <property type="entry name" value="Acid phosphatase/Vanadium-dependent haloperoxidase"/>
    <property type="match status" value="1"/>
</dbReference>
<name>A0A6A6NQ11_9PEZI</name>
<accession>A0A6A6NQ11</accession>
<dbReference type="Gene3D" id="1.20.144.10">
    <property type="entry name" value="Phosphatidic acid phosphatase type 2/haloperoxidase"/>
    <property type="match status" value="1"/>
</dbReference>
<feature type="transmembrane region" description="Helical" evidence="7">
    <location>
        <begin position="186"/>
        <end position="204"/>
    </location>
</feature>
<dbReference type="GO" id="GO:0008195">
    <property type="term" value="F:phosphatidate phosphatase activity"/>
    <property type="evidence" value="ECO:0007669"/>
    <property type="project" value="TreeGrafter"/>
</dbReference>
<sequence length="320" mass="35243">MAGPSSARGARARASSAAAGNGFVASAQRFWQRSYASDYVGLALLVVAYLLIVLFVEPFHRMFSLDNIAIQYPHAEVERVPVPWLFVYAGLIPLGVLVAWAVIFRGGAHKMHVTVLGFITSLILTSFITDVIKNAVGRPRPDLIARCKPEPGTPAHKLVTYEICTETNHHTLHDGWRSFPSGHSSFAFAGLGFLSLFVAGQLHVFRPRTNLTHALLALAPLLAAALIAISRCEDYRHDVYDVTTGSLLGILVALFTYRRYYPPLRARRCDEPYPNPGEMMRKAEGGGWTKVKDEETGEFELDEMDEEREGLTATPGRSGS</sequence>
<dbReference type="Proteomes" id="UP000799766">
    <property type="component" value="Unassembled WGS sequence"/>
</dbReference>
<dbReference type="GO" id="GO:0004601">
    <property type="term" value="F:peroxidase activity"/>
    <property type="evidence" value="ECO:0007669"/>
    <property type="project" value="UniProtKB-KW"/>
</dbReference>
<dbReference type="PANTHER" id="PTHR10165">
    <property type="entry name" value="LIPID PHOSPHATE PHOSPHATASE"/>
    <property type="match status" value="1"/>
</dbReference>
<dbReference type="InterPro" id="IPR043216">
    <property type="entry name" value="PAP-like"/>
</dbReference>
<evidence type="ECO:0000256" key="7">
    <source>
        <dbReference type="SAM" id="Phobius"/>
    </source>
</evidence>
<dbReference type="GO" id="GO:0006644">
    <property type="term" value="P:phospholipid metabolic process"/>
    <property type="evidence" value="ECO:0007669"/>
    <property type="project" value="InterPro"/>
</dbReference>
<keyword evidence="3 7" id="KW-0812">Transmembrane</keyword>
<evidence type="ECO:0000256" key="1">
    <source>
        <dbReference type="ARBA" id="ARBA00004141"/>
    </source>
</evidence>